<evidence type="ECO:0000313" key="2">
    <source>
        <dbReference type="EMBL" id="KAK8836976.1"/>
    </source>
</evidence>
<protein>
    <submittedName>
        <fullName evidence="2">Uncharacterized protein</fullName>
    </submittedName>
</protein>
<keyword evidence="1" id="KW-0812">Transmembrane</keyword>
<gene>
    <name evidence="2" type="ORF">M9Y10_037012</name>
</gene>
<organism evidence="2 3">
    <name type="scientific">Tritrichomonas musculus</name>
    <dbReference type="NCBI Taxonomy" id="1915356"/>
    <lineage>
        <taxon>Eukaryota</taxon>
        <taxon>Metamonada</taxon>
        <taxon>Parabasalia</taxon>
        <taxon>Tritrichomonadida</taxon>
        <taxon>Tritrichomonadidae</taxon>
        <taxon>Tritrichomonas</taxon>
    </lineage>
</organism>
<proteinExistence type="predicted"/>
<comment type="caution">
    <text evidence="2">The sequence shown here is derived from an EMBL/GenBank/DDBJ whole genome shotgun (WGS) entry which is preliminary data.</text>
</comment>
<keyword evidence="1" id="KW-0472">Membrane</keyword>
<name>A0ABR2GTI3_9EUKA</name>
<accession>A0ABR2GTI3</accession>
<sequence length="269" mass="29765">MPTVSLPSVNSWKNYISQSSLEEDGRYLWYGIDTGFTKDDEVIVCPEPTNCPTPNPADCSCPECPTANTVGVSCPTPNPADCSCPESSNVFCPTYPMTTEIKPETTLTLGLTYTYVLRKSVSFSYFSSKSIFYLETIIGGDVTMIEIESFIYNNMLYIIIFYSLTKSPTYIAYEVTKRKNRITAEMLIGISCGSAAVFFIILACLIFYCSLINSQKMSDDISFSSYDDEKVIGGKLNDNCLLADGMQGVNIKNNAPQNGTSADDPDFWF</sequence>
<keyword evidence="1" id="KW-1133">Transmembrane helix</keyword>
<reference evidence="2 3" key="1">
    <citation type="submission" date="2024-04" db="EMBL/GenBank/DDBJ databases">
        <title>Tritrichomonas musculus Genome.</title>
        <authorList>
            <person name="Alves-Ferreira E."/>
            <person name="Grigg M."/>
            <person name="Lorenzi H."/>
            <person name="Galac M."/>
        </authorList>
    </citation>
    <scope>NUCLEOTIDE SEQUENCE [LARGE SCALE GENOMIC DNA]</scope>
    <source>
        <strain evidence="2 3">EAF2021</strain>
    </source>
</reference>
<dbReference type="EMBL" id="JAPFFF010000062">
    <property type="protein sequence ID" value="KAK8836976.1"/>
    <property type="molecule type" value="Genomic_DNA"/>
</dbReference>
<dbReference type="Proteomes" id="UP001470230">
    <property type="component" value="Unassembled WGS sequence"/>
</dbReference>
<feature type="transmembrane region" description="Helical" evidence="1">
    <location>
        <begin position="187"/>
        <end position="208"/>
    </location>
</feature>
<keyword evidence="3" id="KW-1185">Reference proteome</keyword>
<evidence type="ECO:0000256" key="1">
    <source>
        <dbReference type="SAM" id="Phobius"/>
    </source>
</evidence>
<evidence type="ECO:0000313" key="3">
    <source>
        <dbReference type="Proteomes" id="UP001470230"/>
    </source>
</evidence>